<dbReference type="AlphaFoldDB" id="A0A418NN76"/>
<accession>A0A418NN76</accession>
<keyword evidence="2" id="KW-0472">Membrane</keyword>
<gene>
    <name evidence="3" type="ORF">D2V07_16785</name>
</gene>
<proteinExistence type="predicted"/>
<organism evidence="3 4">
    <name type="scientific">Aurantiacibacter zhengii</name>
    <dbReference type="NCBI Taxonomy" id="2307003"/>
    <lineage>
        <taxon>Bacteria</taxon>
        <taxon>Pseudomonadati</taxon>
        <taxon>Pseudomonadota</taxon>
        <taxon>Alphaproteobacteria</taxon>
        <taxon>Sphingomonadales</taxon>
        <taxon>Erythrobacteraceae</taxon>
        <taxon>Aurantiacibacter</taxon>
    </lineage>
</organism>
<feature type="region of interest" description="Disordered" evidence="1">
    <location>
        <begin position="40"/>
        <end position="155"/>
    </location>
</feature>
<reference evidence="3 4" key="1">
    <citation type="submission" date="2018-08" db="EMBL/GenBank/DDBJ databases">
        <title>Erythrobacter zhengii sp.nov., a bacterium isolated from deep-sea sediment.</title>
        <authorList>
            <person name="Fang C."/>
            <person name="Wu Y.-H."/>
            <person name="Sun C."/>
            <person name="Wang H."/>
            <person name="Cheng H."/>
            <person name="Meng F.-X."/>
            <person name="Wang C.-S."/>
            <person name="Xu X.-W."/>
        </authorList>
    </citation>
    <scope>NUCLEOTIDE SEQUENCE [LARGE SCALE GENOMIC DNA]</scope>
    <source>
        <strain evidence="3 4">V18</strain>
    </source>
</reference>
<comment type="caution">
    <text evidence="3">The sequence shown here is derived from an EMBL/GenBank/DDBJ whole genome shotgun (WGS) entry which is preliminary data.</text>
</comment>
<keyword evidence="2" id="KW-0812">Transmembrane</keyword>
<dbReference type="Gene3D" id="1.10.150.20">
    <property type="entry name" value="5' to 3' exonuclease, C-terminal subdomain"/>
    <property type="match status" value="1"/>
</dbReference>
<keyword evidence="4" id="KW-1185">Reference proteome</keyword>
<sequence length="229" mass="23850">MAELLQANWILLVIALVIGLLVAWWIFVASRRTKVNVEEKVESDSKGAKRNQALIDAPPAARRDEGPPPPTATPAASDLEDVEAARSAASPGPTSAAANSDTTAAAALGTDAETGDGVPAREAMKASPALSPDAASSPAPAPTAASETSAGDDLRRIKGVGPKLVTILNEQGVTSFAQIAGWSDSDIDRIDAKLGRFQGRIRRDNWVEQARLLQAGDIGAYEAKFGNTN</sequence>
<feature type="compositionally biased region" description="Low complexity" evidence="1">
    <location>
        <begin position="85"/>
        <end position="117"/>
    </location>
</feature>
<dbReference type="Proteomes" id="UP000286576">
    <property type="component" value="Unassembled WGS sequence"/>
</dbReference>
<feature type="transmembrane region" description="Helical" evidence="2">
    <location>
        <begin position="6"/>
        <end position="27"/>
    </location>
</feature>
<keyword evidence="2" id="KW-1133">Transmembrane helix</keyword>
<evidence type="ECO:0000313" key="4">
    <source>
        <dbReference type="Proteomes" id="UP000286576"/>
    </source>
</evidence>
<dbReference type="OrthoDB" id="9807941at2"/>
<feature type="compositionally biased region" description="Low complexity" evidence="1">
    <location>
        <begin position="126"/>
        <end position="149"/>
    </location>
</feature>
<protein>
    <submittedName>
        <fullName evidence="3">Uncharacterized protein</fullName>
    </submittedName>
</protein>
<evidence type="ECO:0000256" key="1">
    <source>
        <dbReference type="SAM" id="MobiDB-lite"/>
    </source>
</evidence>
<name>A0A418NN76_9SPHN</name>
<evidence type="ECO:0000256" key="2">
    <source>
        <dbReference type="SAM" id="Phobius"/>
    </source>
</evidence>
<evidence type="ECO:0000313" key="3">
    <source>
        <dbReference type="EMBL" id="RIV83116.1"/>
    </source>
</evidence>
<dbReference type="EMBL" id="QXFL01000011">
    <property type="protein sequence ID" value="RIV83116.1"/>
    <property type="molecule type" value="Genomic_DNA"/>
</dbReference>
<dbReference type="RefSeq" id="WP_119588067.1">
    <property type="nucleotide sequence ID" value="NZ_CAWODQ010000003.1"/>
</dbReference>